<keyword evidence="2" id="KW-1185">Reference proteome</keyword>
<dbReference type="AlphaFoldDB" id="A0A1Q9D655"/>
<organism evidence="1 2">
    <name type="scientific">Symbiodinium microadriaticum</name>
    <name type="common">Dinoflagellate</name>
    <name type="synonym">Zooxanthella microadriatica</name>
    <dbReference type="NCBI Taxonomy" id="2951"/>
    <lineage>
        <taxon>Eukaryota</taxon>
        <taxon>Sar</taxon>
        <taxon>Alveolata</taxon>
        <taxon>Dinophyceae</taxon>
        <taxon>Suessiales</taxon>
        <taxon>Symbiodiniaceae</taxon>
        <taxon>Symbiodinium</taxon>
    </lineage>
</organism>
<dbReference type="Proteomes" id="UP000186817">
    <property type="component" value="Unassembled WGS sequence"/>
</dbReference>
<accession>A0A1Q9D655</accession>
<dbReference type="EMBL" id="LSRX01000699">
    <property type="protein sequence ID" value="OLP90675.1"/>
    <property type="molecule type" value="Genomic_DNA"/>
</dbReference>
<sequence length="107" mass="11637">MDGLERAVGGQHEEVPCANPTNAFGHLKKLLWFDYLLTADEGAPYVSAYGPMERSTGLMVAVAANVAKSQEIQAAEEDYGWLLVAGGSDKYLDKLDHGGNSFKWAKF</sequence>
<proteinExistence type="predicted"/>
<protein>
    <submittedName>
        <fullName evidence="1">Uncharacterized protein</fullName>
    </submittedName>
</protein>
<reference evidence="1 2" key="1">
    <citation type="submission" date="2016-02" db="EMBL/GenBank/DDBJ databases">
        <title>Genome analysis of coral dinoflagellate symbionts highlights evolutionary adaptations to a symbiotic lifestyle.</title>
        <authorList>
            <person name="Aranda M."/>
            <person name="Li Y."/>
            <person name="Liew Y.J."/>
            <person name="Baumgarten S."/>
            <person name="Simakov O."/>
            <person name="Wilson M."/>
            <person name="Piel J."/>
            <person name="Ashoor H."/>
            <person name="Bougouffa S."/>
            <person name="Bajic V.B."/>
            <person name="Ryu T."/>
            <person name="Ravasi T."/>
            <person name="Bayer T."/>
            <person name="Micklem G."/>
            <person name="Kim H."/>
            <person name="Bhak J."/>
            <person name="Lajeunesse T.C."/>
            <person name="Voolstra C.R."/>
        </authorList>
    </citation>
    <scope>NUCLEOTIDE SEQUENCE [LARGE SCALE GENOMIC DNA]</scope>
    <source>
        <strain evidence="1 2">CCMP2467</strain>
    </source>
</reference>
<evidence type="ECO:0000313" key="1">
    <source>
        <dbReference type="EMBL" id="OLP90675.1"/>
    </source>
</evidence>
<gene>
    <name evidence="1" type="ORF">AK812_SmicGene27715</name>
</gene>
<evidence type="ECO:0000313" key="2">
    <source>
        <dbReference type="Proteomes" id="UP000186817"/>
    </source>
</evidence>
<comment type="caution">
    <text evidence="1">The sequence shown here is derived from an EMBL/GenBank/DDBJ whole genome shotgun (WGS) entry which is preliminary data.</text>
</comment>
<name>A0A1Q9D655_SYMMI</name>